<evidence type="ECO:0008006" key="8">
    <source>
        <dbReference type="Google" id="ProtNLM"/>
    </source>
</evidence>
<accession>A0A0W1RB98</accession>
<dbReference type="PANTHER" id="PTHR34236">
    <property type="entry name" value="DIMETHYL SULFOXIDE REDUCTASE TRANSCRIPTIONAL ACTIVATOR"/>
    <property type="match status" value="1"/>
</dbReference>
<feature type="compositionally biased region" description="Basic and acidic residues" evidence="3">
    <location>
        <begin position="225"/>
        <end position="235"/>
    </location>
</feature>
<evidence type="ECO:0000313" key="6">
    <source>
        <dbReference type="EMBL" id="KTG10626.1"/>
    </source>
</evidence>
<evidence type="ECO:0000259" key="4">
    <source>
        <dbReference type="Pfam" id="PF04967"/>
    </source>
</evidence>
<dbReference type="OrthoDB" id="156233at2157"/>
<feature type="domain" description="HTH bat-type" evidence="4">
    <location>
        <begin position="155"/>
        <end position="206"/>
    </location>
</feature>
<dbReference type="PANTHER" id="PTHR34236:SF1">
    <property type="entry name" value="DIMETHYL SULFOXIDE REDUCTASE TRANSCRIPTIONAL ACTIVATOR"/>
    <property type="match status" value="1"/>
</dbReference>
<dbReference type="RefSeq" id="WP_058580950.1">
    <property type="nucleotide sequence ID" value="NZ_LOPU01000017.1"/>
</dbReference>
<evidence type="ECO:0000313" key="7">
    <source>
        <dbReference type="Proteomes" id="UP000054387"/>
    </source>
</evidence>
<evidence type="ECO:0000256" key="2">
    <source>
        <dbReference type="ARBA" id="ARBA00023163"/>
    </source>
</evidence>
<name>A0A0W1RB98_9EURY</name>
<comment type="caution">
    <text evidence="6">The sequence shown here is derived from an EMBL/GenBank/DDBJ whole genome shotgun (WGS) entry which is preliminary data.</text>
</comment>
<evidence type="ECO:0000256" key="3">
    <source>
        <dbReference type="SAM" id="MobiDB-lite"/>
    </source>
</evidence>
<dbReference type="Pfam" id="PF15915">
    <property type="entry name" value="BAT"/>
    <property type="match status" value="1"/>
</dbReference>
<dbReference type="Pfam" id="PF04967">
    <property type="entry name" value="HTH_10"/>
    <property type="match status" value="1"/>
</dbReference>
<dbReference type="InterPro" id="IPR007050">
    <property type="entry name" value="HTH_bacterioopsin"/>
</dbReference>
<reference evidence="6 7" key="1">
    <citation type="submission" date="2015-12" db="EMBL/GenBank/DDBJ databases">
        <title>Haloprofundus marisrubri gen. nov., sp. nov., an extremely halophilic archaeon isolated from the Discovery deep brine-seawater interface in the Red Sea.</title>
        <authorList>
            <person name="Zhang G."/>
            <person name="Stingl U."/>
            <person name="Rashid M."/>
        </authorList>
    </citation>
    <scope>NUCLEOTIDE SEQUENCE [LARGE SCALE GENOMIC DNA]</scope>
    <source>
        <strain evidence="6 7">SB9</strain>
    </source>
</reference>
<proteinExistence type="predicted"/>
<dbReference type="EMBL" id="LOPU01000017">
    <property type="protein sequence ID" value="KTG10626.1"/>
    <property type="molecule type" value="Genomic_DNA"/>
</dbReference>
<dbReference type="AlphaFoldDB" id="A0A0W1RB98"/>
<sequence>MLIAELTLSTAILKRALATAPEVTVSLDQQYTRDTDTSLLQIQATGDGLTAFDTALPDDPTVADAALLGEDDGWRQYRLTLSPAGDDASTYHMRTELDAVLLDAEATTDGWTLRLQFPDRASVSAYRQRCVDAGISFRLHRLYEKSPHGRTQYGLTAPQEAVLTAAFEAGYFEVPRRCSLADIGDELGISGQATSERLRRGLQTLLRSTLSEQNSPEEVAAQPTRDAETPDRPAD</sequence>
<evidence type="ECO:0000256" key="1">
    <source>
        <dbReference type="ARBA" id="ARBA00023015"/>
    </source>
</evidence>
<dbReference type="Proteomes" id="UP000054387">
    <property type="component" value="Unassembled WGS sequence"/>
</dbReference>
<protein>
    <recommendedName>
        <fullName evidence="8">Bacterio-opsin activator</fullName>
    </recommendedName>
</protein>
<dbReference type="InterPro" id="IPR031803">
    <property type="entry name" value="BAT_GAF/HTH-assoc"/>
</dbReference>
<keyword evidence="2" id="KW-0804">Transcription</keyword>
<keyword evidence="1" id="KW-0805">Transcription regulation</keyword>
<feature type="region of interest" description="Disordered" evidence="3">
    <location>
        <begin position="208"/>
        <end position="235"/>
    </location>
</feature>
<feature type="domain" description="Bacterioopsin transcriptional activator GAF and HTH associated" evidence="5">
    <location>
        <begin position="11"/>
        <end position="139"/>
    </location>
</feature>
<gene>
    <name evidence="6" type="ORF">AUR64_08145</name>
</gene>
<evidence type="ECO:0000259" key="5">
    <source>
        <dbReference type="Pfam" id="PF15915"/>
    </source>
</evidence>
<keyword evidence="7" id="KW-1185">Reference proteome</keyword>
<organism evidence="6 7">
    <name type="scientific">Haloprofundus marisrubri</name>
    <dbReference type="NCBI Taxonomy" id="1514971"/>
    <lineage>
        <taxon>Archaea</taxon>
        <taxon>Methanobacteriati</taxon>
        <taxon>Methanobacteriota</taxon>
        <taxon>Stenosarchaea group</taxon>
        <taxon>Halobacteria</taxon>
        <taxon>Halobacteriales</taxon>
        <taxon>Haloferacaceae</taxon>
        <taxon>Haloprofundus</taxon>
    </lineage>
</organism>